<keyword evidence="1" id="KW-1133">Transmembrane helix</keyword>
<name>A0A2I0QXU9_9BACI</name>
<keyword evidence="3" id="KW-1185">Reference proteome</keyword>
<evidence type="ECO:0000313" key="3">
    <source>
        <dbReference type="Proteomes" id="UP000243524"/>
    </source>
</evidence>
<sequence length="91" mass="10415">MDSLLIISAFALVSVLLKLLQIKFRTHRDYNMIIFFILMIIGACAMIFSIGFQGLLFKDWLDIIDLVDMSSVIFFGSVVSLMVSFLWKELS</sequence>
<feature type="transmembrane region" description="Helical" evidence="1">
    <location>
        <begin position="69"/>
        <end position="87"/>
    </location>
</feature>
<reference evidence="2 3" key="1">
    <citation type="submission" date="2017-06" db="EMBL/GenBank/DDBJ databases">
        <title>the draft geome sequence of Illustriluteabacillus marina B3227.</title>
        <authorList>
            <person name="He R.-H."/>
            <person name="Du Z.-J."/>
        </authorList>
    </citation>
    <scope>NUCLEOTIDE SEQUENCE [LARGE SCALE GENOMIC DNA]</scope>
    <source>
        <strain evidence="2 3">B3227</strain>
    </source>
</reference>
<accession>A0A2I0QXU9</accession>
<keyword evidence="1" id="KW-0812">Transmembrane</keyword>
<protein>
    <submittedName>
        <fullName evidence="2">Uncharacterized protein</fullName>
    </submittedName>
</protein>
<keyword evidence="1" id="KW-0472">Membrane</keyword>
<gene>
    <name evidence="2" type="ORF">CEY16_05235</name>
</gene>
<dbReference type="Proteomes" id="UP000243524">
    <property type="component" value="Unassembled WGS sequence"/>
</dbReference>
<feature type="transmembrane region" description="Helical" evidence="1">
    <location>
        <begin position="6"/>
        <end position="22"/>
    </location>
</feature>
<dbReference type="EMBL" id="PJNH01000001">
    <property type="protein sequence ID" value="PKR79157.1"/>
    <property type="molecule type" value="Genomic_DNA"/>
</dbReference>
<dbReference type="AlphaFoldDB" id="A0A2I0QXU9"/>
<evidence type="ECO:0000313" key="2">
    <source>
        <dbReference type="EMBL" id="PKR79157.1"/>
    </source>
</evidence>
<organism evidence="2 3">
    <name type="scientific">Halalkalibacillus sediminis</name>
    <dbReference type="NCBI Taxonomy" id="2018042"/>
    <lineage>
        <taxon>Bacteria</taxon>
        <taxon>Bacillati</taxon>
        <taxon>Bacillota</taxon>
        <taxon>Bacilli</taxon>
        <taxon>Bacillales</taxon>
        <taxon>Bacillaceae</taxon>
        <taxon>Halalkalibacillus</taxon>
    </lineage>
</organism>
<comment type="caution">
    <text evidence="2">The sequence shown here is derived from an EMBL/GenBank/DDBJ whole genome shotgun (WGS) entry which is preliminary data.</text>
</comment>
<evidence type="ECO:0000256" key="1">
    <source>
        <dbReference type="SAM" id="Phobius"/>
    </source>
</evidence>
<proteinExistence type="predicted"/>
<feature type="transmembrane region" description="Helical" evidence="1">
    <location>
        <begin position="34"/>
        <end position="57"/>
    </location>
</feature>